<accession>A0A090WH84</accession>
<dbReference type="AlphaFoldDB" id="A0A090WH84"/>
<evidence type="ECO:0000313" key="2">
    <source>
        <dbReference type="Proteomes" id="UP000029647"/>
    </source>
</evidence>
<dbReference type="Proteomes" id="UP000029647">
    <property type="component" value="Unassembled WGS sequence"/>
</dbReference>
<protein>
    <submittedName>
        <fullName evidence="1">Uncharacterized protein</fullName>
    </submittedName>
</protein>
<organism evidence="1 2">
    <name type="scientific">Nonlabens ulvanivorans</name>
    <name type="common">Persicivirga ulvanivorans</name>
    <dbReference type="NCBI Taxonomy" id="906888"/>
    <lineage>
        <taxon>Bacteria</taxon>
        <taxon>Pseudomonadati</taxon>
        <taxon>Bacteroidota</taxon>
        <taxon>Flavobacteriia</taxon>
        <taxon>Flavobacteriales</taxon>
        <taxon>Flavobacteriaceae</taxon>
        <taxon>Nonlabens</taxon>
    </lineage>
</organism>
<sequence length="54" mass="6221">MNDYKEADFIAQVTVTNVESDFRLENEDLIEFDTSIIFKGSESKSLFIQQEVGE</sequence>
<dbReference type="EMBL" id="BBNT01000002">
    <property type="protein sequence ID" value="GAL74769.1"/>
    <property type="molecule type" value="Genomic_DNA"/>
</dbReference>
<proteinExistence type="predicted"/>
<comment type="caution">
    <text evidence="1">The sequence shown here is derived from an EMBL/GenBank/DDBJ whole genome shotgun (WGS) entry which is preliminary data.</text>
</comment>
<evidence type="ECO:0000313" key="1">
    <source>
        <dbReference type="EMBL" id="GAL74769.1"/>
    </source>
</evidence>
<name>A0A090WH84_NONUL</name>
<reference evidence="1 2" key="1">
    <citation type="journal article" date="2014" name="Genome Announc.">
        <title>Draft Genome Sequences of Marine Flavobacterium Nonlabens Strains NR17, NR24, NR27, NR32, NR33, and Ara13.</title>
        <authorList>
            <person name="Nakanishi M."/>
            <person name="Meirelles P."/>
            <person name="Suzuki R."/>
            <person name="Takatani N."/>
            <person name="Mino S."/>
            <person name="Suda W."/>
            <person name="Oshima K."/>
            <person name="Hattori M."/>
            <person name="Ohkuma M."/>
            <person name="Hosokawa M."/>
            <person name="Miyashita K."/>
            <person name="Thompson F.L."/>
            <person name="Niwa A."/>
            <person name="Sawabe T."/>
            <person name="Sawabe T."/>
        </authorList>
    </citation>
    <scope>NUCLEOTIDE SEQUENCE [LARGE SCALE GENOMIC DNA]</scope>
    <source>
        <strain evidence="2">JCM19275</strain>
    </source>
</reference>
<gene>
    <name evidence="1" type="ORF">JCM19275_3624</name>
</gene>